<accession>A0AAD2E851</accession>
<dbReference type="Gene3D" id="1.10.3810.10">
    <property type="entry name" value="Biosynthetic peptidoglycan transglycosylase-like"/>
    <property type="match status" value="2"/>
</dbReference>
<gene>
    <name evidence="12" type="ORF">FPE_LOCUS25535</name>
</gene>
<dbReference type="Pfam" id="PF01453">
    <property type="entry name" value="B_lectin"/>
    <property type="match status" value="1"/>
</dbReference>
<dbReference type="Pfam" id="PF00912">
    <property type="entry name" value="Transgly"/>
    <property type="match status" value="2"/>
</dbReference>
<evidence type="ECO:0000256" key="5">
    <source>
        <dbReference type="ARBA" id="ARBA00022989"/>
    </source>
</evidence>
<dbReference type="InterPro" id="IPR001264">
    <property type="entry name" value="Glyco_trans_51"/>
</dbReference>
<keyword evidence="8" id="KW-0325">Glycoprotein</keyword>
<dbReference type="SUPFAM" id="SSF56112">
    <property type="entry name" value="Protein kinase-like (PK-like)"/>
    <property type="match status" value="1"/>
</dbReference>
<dbReference type="InterPro" id="IPR023346">
    <property type="entry name" value="Lysozyme-like_dom_sf"/>
</dbReference>
<dbReference type="InterPro" id="IPR003609">
    <property type="entry name" value="Pan_app"/>
</dbReference>
<dbReference type="Proteomes" id="UP000834106">
    <property type="component" value="Chromosome 15"/>
</dbReference>
<keyword evidence="6" id="KW-0146">Chitin degradation</keyword>
<dbReference type="GO" id="GO:0006032">
    <property type="term" value="P:chitin catabolic process"/>
    <property type="evidence" value="ECO:0007669"/>
    <property type="project" value="UniProtKB-KW"/>
</dbReference>
<keyword evidence="5 9" id="KW-1133">Transmembrane helix</keyword>
<dbReference type="PROSITE" id="PS50927">
    <property type="entry name" value="BULB_LECTIN"/>
    <property type="match status" value="1"/>
</dbReference>
<dbReference type="PANTHER" id="PTHR47974:SF27">
    <property type="entry name" value="RECEPTOR-LIKE SERINE_THREONINE-PROTEIN KINASE"/>
    <property type="match status" value="1"/>
</dbReference>
<feature type="transmembrane region" description="Helical" evidence="9">
    <location>
        <begin position="599"/>
        <end position="625"/>
    </location>
</feature>
<comment type="function">
    <text evidence="1">Defense against chitin-containing fungal pathogens.</text>
</comment>
<evidence type="ECO:0000259" key="11">
    <source>
        <dbReference type="PROSITE" id="PS50948"/>
    </source>
</evidence>
<dbReference type="Gene3D" id="1.10.510.10">
    <property type="entry name" value="Transferase(Phosphotransferase) domain 1"/>
    <property type="match status" value="1"/>
</dbReference>
<keyword evidence="7 9" id="KW-0472">Membrane</keyword>
<dbReference type="SUPFAM" id="SSF51110">
    <property type="entry name" value="alpha-D-mannose-specific plant lectins"/>
    <property type="match status" value="1"/>
</dbReference>
<keyword evidence="4" id="KW-0732">Signal</keyword>
<comment type="subcellular location">
    <subcellularLocation>
        <location evidence="2">Membrane</location>
        <topology evidence="2">Single-pass membrane protein</topology>
    </subcellularLocation>
</comment>
<dbReference type="GO" id="GO:0016020">
    <property type="term" value="C:membrane"/>
    <property type="evidence" value="ECO:0007669"/>
    <property type="project" value="UniProtKB-SubCell"/>
</dbReference>
<evidence type="ECO:0000256" key="7">
    <source>
        <dbReference type="ARBA" id="ARBA00023136"/>
    </source>
</evidence>
<reference evidence="12" key="1">
    <citation type="submission" date="2023-05" db="EMBL/GenBank/DDBJ databases">
        <authorList>
            <person name="Huff M."/>
        </authorList>
    </citation>
    <scope>NUCLEOTIDE SEQUENCE</scope>
</reference>
<keyword evidence="6" id="KW-0624">Polysaccharide degradation</keyword>
<dbReference type="Pfam" id="PF00024">
    <property type="entry name" value="PAN_1"/>
    <property type="match status" value="1"/>
</dbReference>
<dbReference type="InterPro" id="IPR011009">
    <property type="entry name" value="Kinase-like_dom_sf"/>
</dbReference>
<dbReference type="InterPro" id="IPR036426">
    <property type="entry name" value="Bulb-type_lectin_dom_sf"/>
</dbReference>
<dbReference type="InterPro" id="IPR001480">
    <property type="entry name" value="Bulb-type_lectin_dom"/>
</dbReference>
<evidence type="ECO:0000256" key="9">
    <source>
        <dbReference type="SAM" id="Phobius"/>
    </source>
</evidence>
<keyword evidence="6" id="KW-0119">Carbohydrate metabolism</keyword>
<dbReference type="PANTHER" id="PTHR47974">
    <property type="entry name" value="OS07G0415500 PROTEIN"/>
    <property type="match status" value="1"/>
</dbReference>
<feature type="domain" description="Bulb-type lectin" evidence="10">
    <location>
        <begin position="191"/>
        <end position="309"/>
    </location>
</feature>
<evidence type="ECO:0000313" key="13">
    <source>
        <dbReference type="Proteomes" id="UP000834106"/>
    </source>
</evidence>
<dbReference type="EMBL" id="OU503050">
    <property type="protein sequence ID" value="CAI9778105.1"/>
    <property type="molecule type" value="Genomic_DNA"/>
</dbReference>
<protein>
    <submittedName>
        <fullName evidence="12">Uncharacterized protein</fullName>
    </submittedName>
</protein>
<proteinExistence type="predicted"/>
<dbReference type="CDD" id="cd00028">
    <property type="entry name" value="B_lectin"/>
    <property type="match status" value="1"/>
</dbReference>
<dbReference type="AlphaFoldDB" id="A0AAD2E851"/>
<name>A0AAD2E851_9LAMI</name>
<evidence type="ECO:0000256" key="2">
    <source>
        <dbReference type="ARBA" id="ARBA00004167"/>
    </source>
</evidence>
<dbReference type="SMART" id="SM00108">
    <property type="entry name" value="B_lectin"/>
    <property type="match status" value="1"/>
</dbReference>
<evidence type="ECO:0000256" key="3">
    <source>
        <dbReference type="ARBA" id="ARBA00022692"/>
    </source>
</evidence>
<evidence type="ECO:0000259" key="10">
    <source>
        <dbReference type="PROSITE" id="PS50927"/>
    </source>
</evidence>
<organism evidence="12 13">
    <name type="scientific">Fraxinus pennsylvanica</name>
    <dbReference type="NCBI Taxonomy" id="56036"/>
    <lineage>
        <taxon>Eukaryota</taxon>
        <taxon>Viridiplantae</taxon>
        <taxon>Streptophyta</taxon>
        <taxon>Embryophyta</taxon>
        <taxon>Tracheophyta</taxon>
        <taxon>Spermatophyta</taxon>
        <taxon>Magnoliopsida</taxon>
        <taxon>eudicotyledons</taxon>
        <taxon>Gunneridae</taxon>
        <taxon>Pentapetalae</taxon>
        <taxon>asterids</taxon>
        <taxon>lamiids</taxon>
        <taxon>Lamiales</taxon>
        <taxon>Oleaceae</taxon>
        <taxon>Oleeae</taxon>
        <taxon>Fraxinus</taxon>
    </lineage>
</organism>
<sequence length="1046" mass="116154">MTSATTPPLLPTVSCRYISQFSSHFLATTAKPLPFRLHFSLNNHHHLFHFPSPTFTKHLILLTFSFTLLSLRLCSRLLLPDFSHRWKHLIAFSSQAEAQLIRSHNPCPKYLLQAVVAYEDRRFFNHFGVDPIGVARAVLSFSALGGGSTITQQKLGFLRYLLCTFIFYPYLNVTQHDALSGISFTEFAYPNFTASNLRFVDAAGSFMFSRNRTFKASMFNPGAQKIRFYLCVIHVESNTIIWSANRDAPVSNSGIMSLTANGINITEQDGSFKWSTPPLRSSAFSLQLTEAGNLILLDRFNGTVWESFQNPTDTIVIGQHLRVGTMLSSGVSNDDLQTGYYRLSLTVSDATLQWQGLTYWELSMDAKAFVNSNSVVAYMDLNQTGLYLFGQNGSVVVLQVILPPSDFRTAKLDDSGQFIISSFTGANQKHDFVGPVNECQIPYICGKLGLCTNGASLDTPVCSCPSSFLATSNNTYSCVLADGSYSLPVSCNLTNNGSHLNSSMFSYLQLAHGMDFFGNDFTMPAKYGVNLSVCQDLCTDDCTCLGFFYDNSSGSCNLLENELGSIMLTNNGRIGYIKTLLGASSTNVSGANNFKNGALGFPTAAVVLLPLSGLFLLFAVVIFLWRRSRLPNMRMEKLVEPDSPASGDLDFSIPGLPLRFEYEELEAATENFKNKIGSGGFGTVYKDKTDVYSFGMVLLELVSGRKNCSFRIQSHSLGESSTAGGSSSSSLVQGHVYFPLYALEMHEQGRYLELADPRLEERVTSEEVEKFVCVALCCVHEEPGLRPNMVSVVAMLEGEIPLSEPRIESLNFLRFYGRHFAEASTLEEPGGRNDDILYPEANLSHTSSRSISNAHFSYMSSQQISALERRISKLGILSAYLCKIYWGHGIYGIESASNFYFRKHPSLLSLGECALLVGMIPAPELRSPFRDCRRGKTFQARVLKRMVNVDLIDIETALLVVNQSVNISGEPDYAEKSSFSLSSFKKQSGTMNLESGSSPTVKEIWDWERESKIWEVREDMERWAMNLCKTKKSVKISYSNYKGNSF</sequence>
<evidence type="ECO:0000256" key="1">
    <source>
        <dbReference type="ARBA" id="ARBA00003102"/>
    </source>
</evidence>
<evidence type="ECO:0000313" key="12">
    <source>
        <dbReference type="EMBL" id="CAI9778105.1"/>
    </source>
</evidence>
<evidence type="ECO:0000256" key="4">
    <source>
        <dbReference type="ARBA" id="ARBA00022729"/>
    </source>
</evidence>
<dbReference type="SUPFAM" id="SSF53955">
    <property type="entry name" value="Lysozyme-like"/>
    <property type="match status" value="2"/>
</dbReference>
<evidence type="ECO:0000256" key="8">
    <source>
        <dbReference type="ARBA" id="ARBA00023180"/>
    </source>
</evidence>
<keyword evidence="13" id="KW-1185">Reference proteome</keyword>
<dbReference type="Gene3D" id="2.90.10.10">
    <property type="entry name" value="Bulb-type lectin domain"/>
    <property type="match status" value="1"/>
</dbReference>
<dbReference type="InterPro" id="IPR036950">
    <property type="entry name" value="PBP_transglycosylase"/>
</dbReference>
<keyword evidence="3 9" id="KW-0812">Transmembrane</keyword>
<evidence type="ECO:0000256" key="6">
    <source>
        <dbReference type="ARBA" id="ARBA00023024"/>
    </source>
</evidence>
<feature type="domain" description="Apple" evidence="11">
    <location>
        <begin position="491"/>
        <end position="581"/>
    </location>
</feature>
<dbReference type="PROSITE" id="PS50948">
    <property type="entry name" value="PAN"/>
    <property type="match status" value="1"/>
</dbReference>